<dbReference type="Gene3D" id="3.90.850.10">
    <property type="entry name" value="Fumarylacetoacetase-like, C-terminal domain"/>
    <property type="match status" value="1"/>
</dbReference>
<dbReference type="InterPro" id="IPR036663">
    <property type="entry name" value="Fumarylacetoacetase_C_sf"/>
</dbReference>
<dbReference type="Pfam" id="PF10370">
    <property type="entry name" value="Rv2993c-like_N"/>
    <property type="match status" value="1"/>
</dbReference>
<dbReference type="RefSeq" id="WP_100673419.1">
    <property type="nucleotide sequence ID" value="NZ_NJGD01000010.1"/>
</dbReference>
<dbReference type="SUPFAM" id="SSF56529">
    <property type="entry name" value="FAH"/>
    <property type="match status" value="1"/>
</dbReference>
<sequence>MKWIRAEHAGKQFFAIVDGDEIRPIHGTPFAEYEESGQKLPLKSVKLLPPVIPPVFYAAGMNYVGHAAEMTGKLDAQKTKIPTRADIGYRANNALIGNGDQIVIPKESSGVVQYEPELVVVIGKKARNVKEAEALSYVFGYTIGNDVSERTWQASDRTLWRAKNSDAFKPMGPWIVTDVDLDALTTRVRLNGHQIAEFPTNNMVFGVARYISEITRFITLWPGDVIWMGADSPTHDMVAGDIVEVEIEGIGVLRNAVISET</sequence>
<dbReference type="GO" id="GO:0046872">
    <property type="term" value="F:metal ion binding"/>
    <property type="evidence" value="ECO:0007669"/>
    <property type="project" value="UniProtKB-KW"/>
</dbReference>
<dbReference type="AlphaFoldDB" id="A0A2J0YYT6"/>
<dbReference type="PANTHER" id="PTHR42796:SF4">
    <property type="entry name" value="FUMARYLACETOACETATE HYDROLASE DOMAIN-CONTAINING PROTEIN 2A"/>
    <property type="match status" value="1"/>
</dbReference>
<evidence type="ECO:0000259" key="3">
    <source>
        <dbReference type="Pfam" id="PF01557"/>
    </source>
</evidence>
<dbReference type="Pfam" id="PF01557">
    <property type="entry name" value="FAA_hydrolase"/>
    <property type="match status" value="1"/>
</dbReference>
<comment type="caution">
    <text evidence="5">The sequence shown here is derived from an EMBL/GenBank/DDBJ whole genome shotgun (WGS) entry which is preliminary data.</text>
</comment>
<proteinExistence type="inferred from homology"/>
<accession>A0A2J0YYT6</accession>
<dbReference type="Gene3D" id="2.30.30.370">
    <property type="entry name" value="FAH"/>
    <property type="match status" value="1"/>
</dbReference>
<dbReference type="Proteomes" id="UP000231987">
    <property type="component" value="Unassembled WGS sequence"/>
</dbReference>
<dbReference type="InterPro" id="IPR051121">
    <property type="entry name" value="FAH"/>
</dbReference>
<evidence type="ECO:0000313" key="5">
    <source>
        <dbReference type="EMBL" id="PJR13441.1"/>
    </source>
</evidence>
<feature type="domain" description="Rv2993c-like N-terminal" evidence="4">
    <location>
        <begin position="1"/>
        <end position="50"/>
    </location>
</feature>
<dbReference type="GO" id="GO:0044281">
    <property type="term" value="P:small molecule metabolic process"/>
    <property type="evidence" value="ECO:0007669"/>
    <property type="project" value="UniProtKB-ARBA"/>
</dbReference>
<reference evidence="5 6" key="1">
    <citation type="submission" date="2017-06" db="EMBL/GenBank/DDBJ databases">
        <title>Ensifer strains isolated from leguminous trees and herbs display diverse denitrification phenotypes with some acting as strong N2O sinks.</title>
        <authorList>
            <person name="Woliy K."/>
            <person name="Mania D."/>
            <person name="Bakken L.R."/>
            <person name="Frostegard A."/>
        </authorList>
    </citation>
    <scope>NUCLEOTIDE SEQUENCE [LARGE SCALE GENOMIC DNA]</scope>
    <source>
        <strain evidence="5 6">AC50a</strain>
    </source>
</reference>
<evidence type="ECO:0000256" key="2">
    <source>
        <dbReference type="ARBA" id="ARBA00022723"/>
    </source>
</evidence>
<dbReference type="InterPro" id="IPR018833">
    <property type="entry name" value="Rv2993c-like_N"/>
</dbReference>
<feature type="domain" description="Fumarylacetoacetase-like C-terminal" evidence="3">
    <location>
        <begin position="57"/>
        <end position="257"/>
    </location>
</feature>
<dbReference type="GO" id="GO:0003824">
    <property type="term" value="F:catalytic activity"/>
    <property type="evidence" value="ECO:0007669"/>
    <property type="project" value="InterPro"/>
</dbReference>
<comment type="similarity">
    <text evidence="1">Belongs to the FAH family.</text>
</comment>
<evidence type="ECO:0000256" key="1">
    <source>
        <dbReference type="ARBA" id="ARBA00010211"/>
    </source>
</evidence>
<evidence type="ECO:0000313" key="6">
    <source>
        <dbReference type="Proteomes" id="UP000231987"/>
    </source>
</evidence>
<dbReference type="PANTHER" id="PTHR42796">
    <property type="entry name" value="FUMARYLACETOACETATE HYDROLASE DOMAIN-CONTAINING PROTEIN 2A-RELATED"/>
    <property type="match status" value="1"/>
</dbReference>
<dbReference type="InterPro" id="IPR011234">
    <property type="entry name" value="Fumarylacetoacetase-like_C"/>
</dbReference>
<dbReference type="EMBL" id="NJGD01000010">
    <property type="protein sequence ID" value="PJR13441.1"/>
    <property type="molecule type" value="Genomic_DNA"/>
</dbReference>
<organism evidence="5 6">
    <name type="scientific">Rhizobium meliloti</name>
    <name type="common">Ensifer meliloti</name>
    <name type="synonym">Sinorhizobium meliloti</name>
    <dbReference type="NCBI Taxonomy" id="382"/>
    <lineage>
        <taxon>Bacteria</taxon>
        <taxon>Pseudomonadati</taxon>
        <taxon>Pseudomonadota</taxon>
        <taxon>Alphaproteobacteria</taxon>
        <taxon>Hyphomicrobiales</taxon>
        <taxon>Rhizobiaceae</taxon>
        <taxon>Sinorhizobium/Ensifer group</taxon>
        <taxon>Sinorhizobium</taxon>
    </lineage>
</organism>
<keyword evidence="2" id="KW-0479">Metal-binding</keyword>
<evidence type="ECO:0000259" key="4">
    <source>
        <dbReference type="Pfam" id="PF10370"/>
    </source>
</evidence>
<protein>
    <submittedName>
        <fullName evidence="5">2-keto-4-pentenoate hydratase</fullName>
    </submittedName>
</protein>
<gene>
    <name evidence="5" type="ORF">CEJ86_22150</name>
</gene>
<name>A0A2J0YYT6_RHIML</name>